<dbReference type="Gene3D" id="3.40.190.10">
    <property type="entry name" value="Periplasmic binding protein-like II"/>
    <property type="match status" value="2"/>
</dbReference>
<reference evidence="7 8" key="1">
    <citation type="submission" date="2022-12" db="EMBL/GenBank/DDBJ databases">
        <title>Sphingomonas abieness sp. nov., an endophytic bacterium isolated from Abies koreana.</title>
        <authorList>
            <person name="Jiang L."/>
            <person name="Lee J."/>
        </authorList>
    </citation>
    <scope>NUCLEOTIDE SEQUENCE [LARGE SCALE GENOMIC DNA]</scope>
    <source>
        <strain evidence="8">PAMB 00755</strain>
    </source>
</reference>
<dbReference type="SUPFAM" id="SSF53850">
    <property type="entry name" value="Periplasmic binding protein-like II"/>
    <property type="match status" value="1"/>
</dbReference>
<keyword evidence="5" id="KW-0472">Membrane</keyword>
<dbReference type="EMBL" id="CP115174">
    <property type="protein sequence ID" value="WBO20723.1"/>
    <property type="molecule type" value="Genomic_DNA"/>
</dbReference>
<evidence type="ECO:0000259" key="6">
    <source>
        <dbReference type="Pfam" id="PF03466"/>
    </source>
</evidence>
<organism evidence="7 8">
    <name type="scientific">Sphingomonas abietis</name>
    <dbReference type="NCBI Taxonomy" id="3012344"/>
    <lineage>
        <taxon>Bacteria</taxon>
        <taxon>Pseudomonadati</taxon>
        <taxon>Pseudomonadota</taxon>
        <taxon>Alphaproteobacteria</taxon>
        <taxon>Sphingomonadales</taxon>
        <taxon>Sphingomonadaceae</taxon>
        <taxon>Sphingomonas</taxon>
    </lineage>
</organism>
<evidence type="ECO:0000256" key="1">
    <source>
        <dbReference type="ARBA" id="ARBA00009437"/>
    </source>
</evidence>
<dbReference type="PANTHER" id="PTHR30346">
    <property type="entry name" value="TRANSCRIPTIONAL DUAL REGULATOR HCAR-RELATED"/>
    <property type="match status" value="1"/>
</dbReference>
<evidence type="ECO:0000256" key="3">
    <source>
        <dbReference type="ARBA" id="ARBA00023125"/>
    </source>
</evidence>
<comment type="similarity">
    <text evidence="1">Belongs to the LysR transcriptional regulatory family.</text>
</comment>
<dbReference type="InterPro" id="IPR005119">
    <property type="entry name" value="LysR_subst-bd"/>
</dbReference>
<accession>A0ABY7NGS0</accession>
<proteinExistence type="inferred from homology"/>
<dbReference type="PANTHER" id="PTHR30346:SF0">
    <property type="entry name" value="HCA OPERON TRANSCRIPTIONAL ACTIVATOR HCAR"/>
    <property type="match status" value="1"/>
</dbReference>
<keyword evidence="5" id="KW-1133">Transmembrane helix</keyword>
<evidence type="ECO:0000256" key="5">
    <source>
        <dbReference type="SAM" id="Phobius"/>
    </source>
</evidence>
<evidence type="ECO:0000256" key="2">
    <source>
        <dbReference type="ARBA" id="ARBA00023015"/>
    </source>
</evidence>
<dbReference type="Pfam" id="PF03466">
    <property type="entry name" value="LysR_substrate"/>
    <property type="match status" value="1"/>
</dbReference>
<feature type="domain" description="LysR substrate-binding" evidence="6">
    <location>
        <begin position="13"/>
        <end position="213"/>
    </location>
</feature>
<evidence type="ECO:0000313" key="8">
    <source>
        <dbReference type="Proteomes" id="UP001210865"/>
    </source>
</evidence>
<name>A0ABY7NGS0_9SPHN</name>
<keyword evidence="2" id="KW-0805">Transcription regulation</keyword>
<protein>
    <submittedName>
        <fullName evidence="7">LysR substrate-binding domain-containing protein</fullName>
    </submittedName>
</protein>
<keyword evidence="3" id="KW-0238">DNA-binding</keyword>
<keyword evidence="4" id="KW-0804">Transcription</keyword>
<dbReference type="Proteomes" id="UP001210865">
    <property type="component" value="Chromosome"/>
</dbReference>
<dbReference type="RefSeq" id="WP_270075373.1">
    <property type="nucleotide sequence ID" value="NZ_CP115174.1"/>
</dbReference>
<evidence type="ECO:0000313" key="7">
    <source>
        <dbReference type="EMBL" id="WBO20723.1"/>
    </source>
</evidence>
<evidence type="ECO:0000256" key="4">
    <source>
        <dbReference type="ARBA" id="ARBA00023163"/>
    </source>
</evidence>
<keyword evidence="5" id="KW-0812">Transmembrane</keyword>
<feature type="transmembrane region" description="Helical" evidence="5">
    <location>
        <begin position="154"/>
        <end position="176"/>
    </location>
</feature>
<gene>
    <name evidence="7" type="ORF">PBT88_10900</name>
</gene>
<sequence>MEAAHRAALNAAGALAGRVTIGFDGAGSYTLIPRLIEQAARLMPELDIAFVELSSIDQMREVEFHRLDIGLVRPLPHDAAILTEAVFSEPLALAVPAGHRLAGRRSPRLSDLDGEPFVAYSEAGRYLRDLIDGECAAAGATPHIVQRMSRTHSILALVSTGLGVAIVPAGSSAAAFDNILFKPLPIATRAEWHAAWSRKAPGALVPAVLDLLRGLDR</sequence>
<keyword evidence="8" id="KW-1185">Reference proteome</keyword>